<protein>
    <recommendedName>
        <fullName evidence="7">TRAP transporter large permease protein</fullName>
    </recommendedName>
</protein>
<dbReference type="PANTHER" id="PTHR33362:SF5">
    <property type="entry name" value="C4-DICARBOXYLATE TRAP TRANSPORTER LARGE PERMEASE PROTEIN DCTM"/>
    <property type="match status" value="1"/>
</dbReference>
<evidence type="ECO:0000256" key="6">
    <source>
        <dbReference type="ARBA" id="ARBA00023136"/>
    </source>
</evidence>
<dbReference type="NCBIfam" id="TIGR00786">
    <property type="entry name" value="dctM"/>
    <property type="match status" value="1"/>
</dbReference>
<comment type="caution">
    <text evidence="7">Lacks conserved residue(s) required for the propagation of feature annotation.</text>
</comment>
<sequence length="424" mass="45526">MIFIGVALLILALFGAPLFSIIAASAMLGFYRSDIDLSVVAIEFYRIAEMPVLLAIPLFTFAGYLLSESGAPRRLVRLTQALLGWMPGGLAIVSLVACALFTAFTGASGVTIVALGALLYPALTHAGYRENFSLGLVTTSGSLGLLFAPALPLILYAVIAQQLGIAGNITVDAMFLAGILPGLLMLTLLTGWSIYSSRSLPLESFSSEEALSAIKQAAWELPLPIVVLGGIYSGYFAISEAAAVTAFYVLVVEVFILREISLRNLPAIMRKSMVLVGGILVILGLSLASTNYLIDAGIPSLLFDTIQELVSSKLTFLILLNIFLLILGTMLDIFSALVLMVPLLLPIAIGYGVDPVHLGIIFLANMQIGYFTPPVGMNLFIASYRFKKPVLQLYLATLPWFLILLAALLIITYWPWLSLVLVNS</sequence>
<dbReference type="EMBL" id="VMNH01000003">
    <property type="protein sequence ID" value="TVO78364.1"/>
    <property type="molecule type" value="Genomic_DNA"/>
</dbReference>
<dbReference type="Pfam" id="PF06808">
    <property type="entry name" value="DctM"/>
    <property type="match status" value="1"/>
</dbReference>
<evidence type="ECO:0000256" key="7">
    <source>
        <dbReference type="RuleBase" id="RU369079"/>
    </source>
</evidence>
<keyword evidence="10" id="KW-1185">Reference proteome</keyword>
<feature type="transmembrane region" description="Helical" evidence="7">
    <location>
        <begin position="231"/>
        <end position="252"/>
    </location>
</feature>
<evidence type="ECO:0000256" key="5">
    <source>
        <dbReference type="ARBA" id="ARBA00022989"/>
    </source>
</evidence>
<keyword evidence="7" id="KW-0813">Transport</keyword>
<feature type="transmembrane region" description="Helical" evidence="7">
    <location>
        <begin position="273"/>
        <end position="294"/>
    </location>
</feature>
<comment type="subcellular location">
    <subcellularLocation>
        <location evidence="1 7">Cell inner membrane</location>
        <topology evidence="1 7">Multi-pass membrane protein</topology>
    </subcellularLocation>
</comment>
<evidence type="ECO:0000256" key="2">
    <source>
        <dbReference type="ARBA" id="ARBA00022475"/>
    </source>
</evidence>
<feature type="transmembrane region" description="Helical" evidence="7">
    <location>
        <begin position="132"/>
        <end position="159"/>
    </location>
</feature>
<evidence type="ECO:0000256" key="1">
    <source>
        <dbReference type="ARBA" id="ARBA00004429"/>
    </source>
</evidence>
<feature type="transmembrane region" description="Helical" evidence="7">
    <location>
        <begin position="359"/>
        <end position="381"/>
    </location>
</feature>
<dbReference type="Proteomes" id="UP000316649">
    <property type="component" value="Unassembled WGS sequence"/>
</dbReference>
<feature type="transmembrane region" description="Helical" evidence="7">
    <location>
        <begin position="393"/>
        <end position="416"/>
    </location>
</feature>
<keyword evidence="6 7" id="KW-0472">Membrane</keyword>
<feature type="transmembrane region" description="Helical" evidence="7">
    <location>
        <begin position="171"/>
        <end position="195"/>
    </location>
</feature>
<keyword evidence="3 7" id="KW-0997">Cell inner membrane</keyword>
<feature type="transmembrane region" description="Helical" evidence="7">
    <location>
        <begin position="87"/>
        <end position="120"/>
    </location>
</feature>
<feature type="domain" description="TRAP C4-dicarboxylate transport system permease DctM subunit" evidence="8">
    <location>
        <begin position="7"/>
        <end position="417"/>
    </location>
</feature>
<comment type="function">
    <text evidence="7">Part of the tripartite ATP-independent periplasmic (TRAP) transport system.</text>
</comment>
<keyword evidence="2" id="KW-1003">Cell membrane</keyword>
<name>A0A557SLS2_9GAMM</name>
<feature type="transmembrane region" description="Helical" evidence="7">
    <location>
        <begin position="314"/>
        <end position="331"/>
    </location>
</feature>
<organism evidence="9 10">
    <name type="scientific">Sedimenticola selenatireducens</name>
    <dbReference type="NCBI Taxonomy" id="191960"/>
    <lineage>
        <taxon>Bacteria</taxon>
        <taxon>Pseudomonadati</taxon>
        <taxon>Pseudomonadota</taxon>
        <taxon>Gammaproteobacteria</taxon>
        <taxon>Chromatiales</taxon>
        <taxon>Sedimenticolaceae</taxon>
        <taxon>Sedimenticola</taxon>
    </lineage>
</organism>
<dbReference type="AlphaFoldDB" id="A0A557SLS2"/>
<accession>A0A557SLS2</accession>
<evidence type="ECO:0000313" key="9">
    <source>
        <dbReference type="EMBL" id="TVO78364.1"/>
    </source>
</evidence>
<dbReference type="PIRSF" id="PIRSF006066">
    <property type="entry name" value="HI0050"/>
    <property type="match status" value="1"/>
</dbReference>
<comment type="similarity">
    <text evidence="7">Belongs to the TRAP transporter large permease family.</text>
</comment>
<reference evidence="9 10" key="1">
    <citation type="submission" date="2019-07" db="EMBL/GenBank/DDBJ databases">
        <title>The pathways for chlorine oxyanion respiration interact through the shared metabolite chlorate.</title>
        <authorList>
            <person name="Barnum T.P."/>
            <person name="Cheng Y."/>
            <person name="Hill K.A."/>
            <person name="Lucas L.N."/>
            <person name="Carlson H.K."/>
            <person name="Coates J.D."/>
        </authorList>
    </citation>
    <scope>NUCLEOTIDE SEQUENCE [LARGE SCALE GENOMIC DNA]</scope>
    <source>
        <strain evidence="9 10">BK-1</strain>
    </source>
</reference>
<keyword evidence="4 7" id="KW-0812">Transmembrane</keyword>
<dbReference type="InterPro" id="IPR010656">
    <property type="entry name" value="DctM"/>
</dbReference>
<dbReference type="GO" id="GO:0005886">
    <property type="term" value="C:plasma membrane"/>
    <property type="evidence" value="ECO:0007669"/>
    <property type="project" value="UniProtKB-SubCell"/>
</dbReference>
<dbReference type="RefSeq" id="WP_144357209.1">
    <property type="nucleotide sequence ID" value="NZ_VMNH01000003.1"/>
</dbReference>
<evidence type="ECO:0000313" key="10">
    <source>
        <dbReference type="Proteomes" id="UP000316649"/>
    </source>
</evidence>
<keyword evidence="5 7" id="KW-1133">Transmembrane helix</keyword>
<gene>
    <name evidence="9" type="ORF">FHP88_01460</name>
</gene>
<proteinExistence type="inferred from homology"/>
<feature type="transmembrane region" description="Helical" evidence="7">
    <location>
        <begin position="336"/>
        <end position="353"/>
    </location>
</feature>
<dbReference type="PANTHER" id="PTHR33362">
    <property type="entry name" value="SIALIC ACID TRAP TRANSPORTER PERMEASE PROTEIN SIAT-RELATED"/>
    <property type="match status" value="1"/>
</dbReference>
<dbReference type="InterPro" id="IPR004681">
    <property type="entry name" value="TRAP_DctM"/>
</dbReference>
<feature type="transmembrane region" description="Helical" evidence="7">
    <location>
        <begin position="44"/>
        <end position="66"/>
    </location>
</feature>
<comment type="caution">
    <text evidence="9">The sequence shown here is derived from an EMBL/GenBank/DDBJ whole genome shotgun (WGS) entry which is preliminary data.</text>
</comment>
<evidence type="ECO:0000256" key="4">
    <source>
        <dbReference type="ARBA" id="ARBA00022692"/>
    </source>
</evidence>
<evidence type="ECO:0000256" key="3">
    <source>
        <dbReference type="ARBA" id="ARBA00022519"/>
    </source>
</evidence>
<dbReference type="OrthoDB" id="8627919at2"/>
<evidence type="ECO:0000259" key="8">
    <source>
        <dbReference type="Pfam" id="PF06808"/>
    </source>
</evidence>
<comment type="subunit">
    <text evidence="7">The complex comprises the extracytoplasmic solute receptor protein and the two transmembrane proteins.</text>
</comment>
<dbReference type="GO" id="GO:0022857">
    <property type="term" value="F:transmembrane transporter activity"/>
    <property type="evidence" value="ECO:0007669"/>
    <property type="project" value="UniProtKB-UniRule"/>
</dbReference>